<evidence type="ECO:0000256" key="2">
    <source>
        <dbReference type="ARBA" id="ARBA00004255"/>
    </source>
</evidence>
<dbReference type="GO" id="GO:0005829">
    <property type="term" value="C:cytosol"/>
    <property type="evidence" value="ECO:0007669"/>
    <property type="project" value="UniProtKB-SubCell"/>
</dbReference>
<evidence type="ECO:0000256" key="7">
    <source>
        <dbReference type="ARBA" id="ARBA00023034"/>
    </source>
</evidence>
<dbReference type="Proteomes" id="UP000789375">
    <property type="component" value="Unassembled WGS sequence"/>
</dbReference>
<evidence type="ECO:0000256" key="10">
    <source>
        <dbReference type="SAM" id="Coils"/>
    </source>
</evidence>
<keyword evidence="12" id="KW-1185">Reference proteome</keyword>
<comment type="caution">
    <text evidence="11">The sequence shown here is derived from an EMBL/GenBank/DDBJ whole genome shotgun (WGS) entry which is preliminary data.</text>
</comment>
<keyword evidence="7" id="KW-0333">Golgi apparatus</keyword>
<evidence type="ECO:0000256" key="9">
    <source>
        <dbReference type="ARBA" id="ARBA00023136"/>
    </source>
</evidence>
<dbReference type="GO" id="GO:0000139">
    <property type="term" value="C:Golgi membrane"/>
    <property type="evidence" value="ECO:0007669"/>
    <property type="project" value="UniProtKB-SubCell"/>
</dbReference>
<dbReference type="InterPro" id="IPR019357">
    <property type="entry name" value="SCOC"/>
</dbReference>
<dbReference type="PANTHER" id="PTHR21614:SF0">
    <property type="entry name" value="GEO08385P1"/>
    <property type="match status" value="1"/>
</dbReference>
<keyword evidence="9" id="KW-0472">Membrane</keyword>
<dbReference type="GO" id="GO:0005802">
    <property type="term" value="C:trans-Golgi network"/>
    <property type="evidence" value="ECO:0007669"/>
    <property type="project" value="TreeGrafter"/>
</dbReference>
<evidence type="ECO:0000256" key="6">
    <source>
        <dbReference type="ARBA" id="ARBA00022490"/>
    </source>
</evidence>
<feature type="non-terminal residue" evidence="11">
    <location>
        <position position="144"/>
    </location>
</feature>
<evidence type="ECO:0000256" key="5">
    <source>
        <dbReference type="ARBA" id="ARBA00010880"/>
    </source>
</evidence>
<evidence type="ECO:0000256" key="1">
    <source>
        <dbReference type="ARBA" id="ARBA00002743"/>
    </source>
</evidence>
<evidence type="ECO:0000256" key="8">
    <source>
        <dbReference type="ARBA" id="ARBA00023054"/>
    </source>
</evidence>
<dbReference type="AlphaFoldDB" id="A0A9N9IC05"/>
<reference evidence="11" key="1">
    <citation type="submission" date="2021-06" db="EMBL/GenBank/DDBJ databases">
        <authorList>
            <person name="Kallberg Y."/>
            <person name="Tangrot J."/>
            <person name="Rosling A."/>
        </authorList>
    </citation>
    <scope>NUCLEOTIDE SEQUENCE</scope>
    <source>
        <strain evidence="11">87-6 pot B 2015</strain>
    </source>
</reference>
<evidence type="ECO:0000256" key="4">
    <source>
        <dbReference type="ARBA" id="ARBA00004601"/>
    </source>
</evidence>
<proteinExistence type="inferred from homology"/>
<name>A0A9N9IC05_FUNMO</name>
<organism evidence="11 12">
    <name type="scientific">Funneliformis mosseae</name>
    <name type="common">Endomycorrhizal fungus</name>
    <name type="synonym">Glomus mosseae</name>
    <dbReference type="NCBI Taxonomy" id="27381"/>
    <lineage>
        <taxon>Eukaryota</taxon>
        <taxon>Fungi</taxon>
        <taxon>Fungi incertae sedis</taxon>
        <taxon>Mucoromycota</taxon>
        <taxon>Glomeromycotina</taxon>
        <taxon>Glomeromycetes</taxon>
        <taxon>Glomerales</taxon>
        <taxon>Glomeraceae</taxon>
        <taxon>Funneliformis</taxon>
    </lineage>
</organism>
<dbReference type="PANTHER" id="PTHR21614">
    <property type="entry name" value="SHORT COILED COIL PROTEIN"/>
    <property type="match status" value="1"/>
</dbReference>
<accession>A0A9N9IC05</accession>
<evidence type="ECO:0000313" key="12">
    <source>
        <dbReference type="Proteomes" id="UP000789375"/>
    </source>
</evidence>
<protein>
    <submittedName>
        <fullName evidence="11">12589_t:CDS:1</fullName>
    </submittedName>
</protein>
<comment type="similarity">
    <text evidence="5">Belongs to the SCOC family.</text>
</comment>
<comment type="subcellular location">
    <subcellularLocation>
        <location evidence="3">Cytoplasm</location>
        <location evidence="3">Cytosol</location>
    </subcellularLocation>
    <subcellularLocation>
        <location evidence="2">Golgi apparatus membrane</location>
        <topology evidence="2">Peripheral membrane protein</topology>
        <orientation evidence="2">Cytoplasmic side</orientation>
    </subcellularLocation>
    <subcellularLocation>
        <location evidence="4">Golgi apparatus</location>
        <location evidence="4">trans-Golgi network</location>
    </subcellularLocation>
</comment>
<gene>
    <name evidence="11" type="ORF">FMOSSE_LOCUS15481</name>
</gene>
<keyword evidence="8 10" id="KW-0175">Coiled coil</keyword>
<sequence>INTISWLNMRNRESFWFLKNKNFGIMSSRNNNSSITSSNTLTTLNNISIKQDESETIEELSSEDKSNLIKEIIELQEGLKALVERVESVKNDHDQKQSGNQILQTYINNLMSSKVLASANIIQNIGFELVQKVPDILISYNPVD</sequence>
<evidence type="ECO:0000313" key="11">
    <source>
        <dbReference type="EMBL" id="CAG8727984.1"/>
    </source>
</evidence>
<dbReference type="Pfam" id="PF10224">
    <property type="entry name" value="DUF2205"/>
    <property type="match status" value="1"/>
</dbReference>
<comment type="function">
    <text evidence="1">Positive regulator of amino acid starvation-induced autophagy.</text>
</comment>
<dbReference type="Gene3D" id="1.20.5.170">
    <property type="match status" value="1"/>
</dbReference>
<evidence type="ECO:0000256" key="3">
    <source>
        <dbReference type="ARBA" id="ARBA00004514"/>
    </source>
</evidence>
<feature type="coiled-coil region" evidence="10">
    <location>
        <begin position="65"/>
        <end position="92"/>
    </location>
</feature>
<keyword evidence="6" id="KW-0963">Cytoplasm</keyword>
<dbReference type="EMBL" id="CAJVPP010015847">
    <property type="protein sequence ID" value="CAG8727984.1"/>
    <property type="molecule type" value="Genomic_DNA"/>
</dbReference>